<gene>
    <name evidence="1" type="ORF">SAMN05660895_2027</name>
</gene>
<keyword evidence="2" id="KW-1185">Reference proteome</keyword>
<sequence length="57" mass="6778">MMQKRTFLKYPMQISPKITKFTETAQPVPVCFYNQPFILCLMGDVVKFNFDKEVQEK</sequence>
<organism evidence="1 2">
    <name type="scientific">Thermoflavifilum thermophilum</name>
    <dbReference type="NCBI Taxonomy" id="1393122"/>
    <lineage>
        <taxon>Bacteria</taxon>
        <taxon>Pseudomonadati</taxon>
        <taxon>Bacteroidota</taxon>
        <taxon>Chitinophagia</taxon>
        <taxon>Chitinophagales</taxon>
        <taxon>Chitinophagaceae</taxon>
        <taxon>Thermoflavifilum</taxon>
    </lineage>
</organism>
<accession>A0A1I7NIQ5</accession>
<protein>
    <submittedName>
        <fullName evidence="1">Uncharacterized protein</fullName>
    </submittedName>
</protein>
<proteinExistence type="predicted"/>
<dbReference type="AlphaFoldDB" id="A0A1I7NIQ5"/>
<reference evidence="2" key="1">
    <citation type="submission" date="2016-10" db="EMBL/GenBank/DDBJ databases">
        <authorList>
            <person name="Varghese N."/>
            <person name="Submissions S."/>
        </authorList>
    </citation>
    <scope>NUCLEOTIDE SEQUENCE [LARGE SCALE GENOMIC DNA]</scope>
    <source>
        <strain evidence="2">DSM 14807</strain>
    </source>
</reference>
<dbReference type="EMBL" id="FPCJ01000001">
    <property type="protein sequence ID" value="SFV34535.1"/>
    <property type="molecule type" value="Genomic_DNA"/>
</dbReference>
<name>A0A1I7NIQ5_9BACT</name>
<evidence type="ECO:0000313" key="2">
    <source>
        <dbReference type="Proteomes" id="UP000199537"/>
    </source>
</evidence>
<dbReference type="Proteomes" id="UP000199537">
    <property type="component" value="Unassembled WGS sequence"/>
</dbReference>
<evidence type="ECO:0000313" key="1">
    <source>
        <dbReference type="EMBL" id="SFV34535.1"/>
    </source>
</evidence>